<proteinExistence type="predicted"/>
<dbReference type="PATRIC" id="fig|362787.3.peg.653"/>
<gene>
    <name evidence="1" type="ORF">DB44_BV00020</name>
</gene>
<dbReference type="SUPFAM" id="SSF102405">
    <property type="entry name" value="MCP/YpsA-like"/>
    <property type="match status" value="1"/>
</dbReference>
<accession>A0A0C1JR11</accession>
<comment type="caution">
    <text evidence="1">The sequence shown here is derived from an EMBL/GenBank/DDBJ whole genome shotgun (WGS) entry which is preliminary data.</text>
</comment>
<dbReference type="EMBL" id="JSAN01000042">
    <property type="protein sequence ID" value="KIC72961.1"/>
    <property type="molecule type" value="Genomic_DNA"/>
</dbReference>
<dbReference type="AlphaFoldDB" id="A0A0C1JR11"/>
<name>A0A0C1JR11_9BACT</name>
<dbReference type="Proteomes" id="UP000031465">
    <property type="component" value="Unassembled WGS sequence"/>
</dbReference>
<reference evidence="1 2" key="1">
    <citation type="journal article" date="2014" name="Mol. Biol. Evol.">
        <title>Massive expansion of Ubiquitination-related gene families within the Chlamydiae.</title>
        <authorList>
            <person name="Domman D."/>
            <person name="Collingro A."/>
            <person name="Lagkouvardos I."/>
            <person name="Gehre L."/>
            <person name="Weinmaier T."/>
            <person name="Rattei T."/>
            <person name="Subtil A."/>
            <person name="Horn M."/>
        </authorList>
    </citation>
    <scope>NUCLEOTIDE SEQUENCE [LARGE SCALE GENOMIC DNA]</scope>
    <source>
        <strain evidence="1 2">EI2</strain>
    </source>
</reference>
<evidence type="ECO:0000313" key="1">
    <source>
        <dbReference type="EMBL" id="KIC72961.1"/>
    </source>
</evidence>
<sequence>MGIQNRNKNKKFSWARKLNRMLKNNELTKSCFNLNVMDSSDKTPSNQNELKKHKMAMESNIDFYHYDLATPDGSITNLNRINEKTAEATVFIQNISPHFVGFQIDPHLILFNIKSTLAQLGLDGIGLNFELDKKNLCAQVHTKLNAIGPIAIEMLKLLEIGSSLGKLFAADERRRVRDPDYLSRMFGRSDRRGKPLLSLGGLHGSNDLILDKLDGRTIVYLTLQNGRVTYDPSITGFLPTLAKALVTNTKMRDMLRLHQEWNPMMTRNVSEDEILLVRTLPLHIRTVFARVVDNLLSPGYHHTSASILQPDTFASGDIYELFGSSKREISDIPLEFYTLEPYREHVFFSDRDQLQTCLEDSKTLFEAFSTAPQPIENRAAVFIVKGQQLKSLKESDWITRETRTHEFPGAFHGTRQALMVERYIEQQPSYPFLKAIDSGLITSQGILLTRYFPSPLMKRMLLSDQVQRCLKGIYFQYPSLSHKDFFSAEDRALLHDLEKFAIPVFWVDEATGQILQYLQKPDRDTGFFVPLAHVDIFLKSTVFGIYGSNLLAGDFEQELHHLLAGVLEMRTEMQHPLLHKNTPLALVTGGGPGAMEVGNRVAKDLHILSCANIADFRTKDGSVVNEQLQNPFVEAKMTYRLDKLVERQADFHLDFPIFLMGGIGTDFEFSLEEVRRKVGSVNSTPILLFGEPDYWQQKLSSRFECNLHSGTIQGSEWISNCYYCIQKAEQGLKIYRDFFLGKLPIGKGGPIYEQGFKVVI</sequence>
<dbReference type="Gene3D" id="3.40.50.450">
    <property type="match status" value="1"/>
</dbReference>
<evidence type="ECO:0008006" key="3">
    <source>
        <dbReference type="Google" id="ProtNLM"/>
    </source>
</evidence>
<evidence type="ECO:0000313" key="2">
    <source>
        <dbReference type="Proteomes" id="UP000031465"/>
    </source>
</evidence>
<protein>
    <recommendedName>
        <fullName evidence="3">AMP nucleosidase</fullName>
    </recommendedName>
</protein>
<organism evidence="1 2">
    <name type="scientific">Candidatus Protochlamydia amoebophila</name>
    <dbReference type="NCBI Taxonomy" id="362787"/>
    <lineage>
        <taxon>Bacteria</taxon>
        <taxon>Pseudomonadati</taxon>
        <taxon>Chlamydiota</taxon>
        <taxon>Chlamydiia</taxon>
        <taxon>Parachlamydiales</taxon>
        <taxon>Parachlamydiaceae</taxon>
        <taxon>Candidatus Protochlamydia</taxon>
    </lineage>
</organism>